<sequence>MRRWGTALAATVLAGGALAATAGTAGAVTPATSTATATAAACATGWGSGEKTVEPAGHAPLADIRTGRHACFDRIVFDVPGATAADRVGYRVGYVDTLHQDGSGEEIPVDGAAILEIRVAAPSYDPGSGAESYPGRAREPLPGVDVTGYQTFRDTRFGASFEGETQIGLGVRARLPFRVFQTDGHVVVDVAHSWNAVSGTR</sequence>
<name>A0ABY9V9X3_9ACTN</name>
<evidence type="ECO:0000259" key="2">
    <source>
        <dbReference type="Pfam" id="PF24837"/>
    </source>
</evidence>
<organism evidence="3 4">
    <name type="scientific">Streptomyces luomodiensis</name>
    <dbReference type="NCBI Taxonomy" id="3026192"/>
    <lineage>
        <taxon>Bacteria</taxon>
        <taxon>Bacillati</taxon>
        <taxon>Actinomycetota</taxon>
        <taxon>Actinomycetes</taxon>
        <taxon>Kitasatosporales</taxon>
        <taxon>Streptomycetaceae</taxon>
        <taxon>Streptomyces</taxon>
    </lineage>
</organism>
<proteinExistence type="predicted"/>
<evidence type="ECO:0000256" key="1">
    <source>
        <dbReference type="SAM" id="SignalP"/>
    </source>
</evidence>
<keyword evidence="4" id="KW-1185">Reference proteome</keyword>
<feature type="signal peptide" evidence="1">
    <location>
        <begin position="1"/>
        <end position="19"/>
    </location>
</feature>
<dbReference type="Proteomes" id="UP001305606">
    <property type="component" value="Chromosome"/>
</dbReference>
<dbReference type="InterPro" id="IPR056303">
    <property type="entry name" value="AMIN-like"/>
</dbReference>
<protein>
    <recommendedName>
        <fullName evidence="2">AMIN-like domain-containing protein</fullName>
    </recommendedName>
</protein>
<keyword evidence="1" id="KW-0732">Signal</keyword>
<reference evidence="3 4" key="1">
    <citation type="submission" date="2023-02" db="EMBL/GenBank/DDBJ databases">
        <title>Streptomyces sp. SCA4-21 with antifungal activity against Fusarium oxysporum f. sp. cubense, Streptomyces sp. SCA2-17 with antifungal activity against Fusarium oxysporum f. sp. cubense.</title>
        <authorList>
            <person name="Qi D."/>
        </authorList>
    </citation>
    <scope>NUCLEOTIDE SEQUENCE [LARGE SCALE GENOMIC DNA]</scope>
    <source>
        <strain evidence="3 4">SCA4-21</strain>
    </source>
</reference>
<dbReference type="EMBL" id="CP117522">
    <property type="protein sequence ID" value="WNF01654.1"/>
    <property type="molecule type" value="Genomic_DNA"/>
</dbReference>
<feature type="chain" id="PRO_5047431335" description="AMIN-like domain-containing protein" evidence="1">
    <location>
        <begin position="20"/>
        <end position="201"/>
    </location>
</feature>
<evidence type="ECO:0000313" key="3">
    <source>
        <dbReference type="EMBL" id="WNF01654.1"/>
    </source>
</evidence>
<dbReference type="Pfam" id="PF24837">
    <property type="entry name" value="AMIN-like"/>
    <property type="match status" value="1"/>
</dbReference>
<dbReference type="RefSeq" id="WP_311039938.1">
    <property type="nucleotide sequence ID" value="NZ_CP117522.1"/>
</dbReference>
<gene>
    <name evidence="3" type="ORF">PS467_23275</name>
</gene>
<evidence type="ECO:0000313" key="4">
    <source>
        <dbReference type="Proteomes" id="UP001305606"/>
    </source>
</evidence>
<accession>A0ABY9V9X3</accession>
<feature type="domain" description="AMIN-like" evidence="2">
    <location>
        <begin position="60"/>
        <end position="192"/>
    </location>
</feature>